<proteinExistence type="predicted"/>
<protein>
    <recommendedName>
        <fullName evidence="1">Reverse transcriptase domain-containing protein</fullName>
    </recommendedName>
</protein>
<dbReference type="STRING" id="8153.ENSHBUP00000035432"/>
<name>A0A3Q2X7V6_HAPBU</name>
<dbReference type="Proteomes" id="UP000264840">
    <property type="component" value="Unplaced"/>
</dbReference>
<accession>A0A3Q2X7V6</accession>
<dbReference type="InterPro" id="IPR000477">
    <property type="entry name" value="RT_dom"/>
</dbReference>
<keyword evidence="3" id="KW-1185">Reference proteome</keyword>
<evidence type="ECO:0000313" key="3">
    <source>
        <dbReference type="Proteomes" id="UP000264840"/>
    </source>
</evidence>
<dbReference type="PANTHER" id="PTHR31635">
    <property type="entry name" value="REVERSE TRANSCRIPTASE DOMAIN-CONTAINING PROTEIN-RELATED"/>
    <property type="match status" value="1"/>
</dbReference>
<dbReference type="Pfam" id="PF00078">
    <property type="entry name" value="RVT_1"/>
    <property type="match status" value="1"/>
</dbReference>
<evidence type="ECO:0000313" key="2">
    <source>
        <dbReference type="Ensembl" id="ENSHBUP00000035432.1"/>
    </source>
</evidence>
<organism evidence="2 3">
    <name type="scientific">Haplochromis burtoni</name>
    <name type="common">Burton's mouthbrooder</name>
    <name type="synonym">Chromis burtoni</name>
    <dbReference type="NCBI Taxonomy" id="8153"/>
    <lineage>
        <taxon>Eukaryota</taxon>
        <taxon>Metazoa</taxon>
        <taxon>Chordata</taxon>
        <taxon>Craniata</taxon>
        <taxon>Vertebrata</taxon>
        <taxon>Euteleostomi</taxon>
        <taxon>Actinopterygii</taxon>
        <taxon>Neopterygii</taxon>
        <taxon>Teleostei</taxon>
        <taxon>Neoteleostei</taxon>
        <taxon>Acanthomorphata</taxon>
        <taxon>Ovalentaria</taxon>
        <taxon>Cichlomorphae</taxon>
        <taxon>Cichliformes</taxon>
        <taxon>Cichlidae</taxon>
        <taxon>African cichlids</taxon>
        <taxon>Pseudocrenilabrinae</taxon>
        <taxon>Haplochromini</taxon>
        <taxon>Haplochromis</taxon>
    </lineage>
</organism>
<dbReference type="PANTHER" id="PTHR31635:SF196">
    <property type="entry name" value="REVERSE TRANSCRIPTASE DOMAIN-CONTAINING PROTEIN-RELATED"/>
    <property type="match status" value="1"/>
</dbReference>
<feature type="domain" description="Reverse transcriptase" evidence="1">
    <location>
        <begin position="9"/>
        <end position="79"/>
    </location>
</feature>
<reference evidence="2" key="2">
    <citation type="submission" date="2025-09" db="UniProtKB">
        <authorList>
            <consortium name="Ensembl"/>
        </authorList>
    </citation>
    <scope>IDENTIFICATION</scope>
</reference>
<dbReference type="OMA" id="QTERQIM"/>
<dbReference type="Ensembl" id="ENSHBUT00000036313.1">
    <property type="protein sequence ID" value="ENSHBUP00000035432.1"/>
    <property type="gene ID" value="ENSHBUG00000023598.1"/>
</dbReference>
<sequence>NWERPFRPKSTRQGCPLSPGLFVIAIEPLAQKLRNNVNIFGISMGNSQHKLLLYADDMLLLMTQPGKSIPALLECIEKVMPMSGHCPHTLFKQWEFRWSVNGLRYLGIQITSDYTKMVQANMEPMIERIKMEFGRWSRVRLTIWGKISCIKMMTAPMIFYILSNIPLHILDKYFKDLDFLIRQFLWAEMCIYHPLKNLVGTTSQDCNNKKQKKKVKITHVGVTKSRTEAPTILHLCPVGAIAPHAIHKSEIY</sequence>
<dbReference type="AlphaFoldDB" id="A0A3Q2X7V6"/>
<reference evidence="2" key="1">
    <citation type="submission" date="2025-08" db="UniProtKB">
        <authorList>
            <consortium name="Ensembl"/>
        </authorList>
    </citation>
    <scope>IDENTIFICATION</scope>
</reference>
<dbReference type="GeneTree" id="ENSGT00940000163630"/>
<evidence type="ECO:0000259" key="1">
    <source>
        <dbReference type="Pfam" id="PF00078"/>
    </source>
</evidence>